<protein>
    <submittedName>
        <fullName evidence="1">Uncharacterized protein</fullName>
    </submittedName>
</protein>
<dbReference type="Proteomes" id="UP000237000">
    <property type="component" value="Unassembled WGS sequence"/>
</dbReference>
<dbReference type="AlphaFoldDB" id="A0A2P5EMF4"/>
<gene>
    <name evidence="1" type="ORF">TorRG33x02_174810</name>
</gene>
<keyword evidence="2" id="KW-1185">Reference proteome</keyword>
<comment type="caution">
    <text evidence="1">The sequence shown here is derived from an EMBL/GenBank/DDBJ whole genome shotgun (WGS) entry which is preliminary data.</text>
</comment>
<dbReference type="EMBL" id="JXTC01000127">
    <property type="protein sequence ID" value="PON86751.1"/>
    <property type="molecule type" value="Genomic_DNA"/>
</dbReference>
<evidence type="ECO:0000313" key="2">
    <source>
        <dbReference type="Proteomes" id="UP000237000"/>
    </source>
</evidence>
<reference evidence="2" key="1">
    <citation type="submission" date="2016-06" db="EMBL/GenBank/DDBJ databases">
        <title>Parallel loss of symbiosis genes in relatives of nitrogen-fixing non-legume Parasponia.</title>
        <authorList>
            <person name="Van Velzen R."/>
            <person name="Holmer R."/>
            <person name="Bu F."/>
            <person name="Rutten L."/>
            <person name="Van Zeijl A."/>
            <person name="Liu W."/>
            <person name="Santuari L."/>
            <person name="Cao Q."/>
            <person name="Sharma T."/>
            <person name="Shen D."/>
            <person name="Roswanjaya Y."/>
            <person name="Wardhani T."/>
            <person name="Kalhor M.S."/>
            <person name="Jansen J."/>
            <person name="Van den Hoogen J."/>
            <person name="Gungor B."/>
            <person name="Hartog M."/>
            <person name="Hontelez J."/>
            <person name="Verver J."/>
            <person name="Yang W.-C."/>
            <person name="Schijlen E."/>
            <person name="Repin R."/>
            <person name="Schilthuizen M."/>
            <person name="Schranz E."/>
            <person name="Heidstra R."/>
            <person name="Miyata K."/>
            <person name="Fedorova E."/>
            <person name="Kohlen W."/>
            <person name="Bisseling T."/>
            <person name="Smit S."/>
            <person name="Geurts R."/>
        </authorList>
    </citation>
    <scope>NUCLEOTIDE SEQUENCE [LARGE SCALE GENOMIC DNA]</scope>
    <source>
        <strain evidence="2">cv. RG33-2</strain>
    </source>
</reference>
<dbReference type="InParanoid" id="A0A2P5EMF4"/>
<evidence type="ECO:0000313" key="1">
    <source>
        <dbReference type="EMBL" id="PON86751.1"/>
    </source>
</evidence>
<name>A0A2P5EMF4_TREOI</name>
<proteinExistence type="predicted"/>
<sequence length="108" mass="11841">MELIWKARNEAVHLNIIPSLNQLINSIKSSSASLVSAFSSPTTIPTTNIWKPPPEDWLKIHFDDAIKPGATIGSADLIIRISAYTYIPSSALVRMLSSTSSNQPCYII</sequence>
<organism evidence="1 2">
    <name type="scientific">Trema orientale</name>
    <name type="common">Charcoal tree</name>
    <name type="synonym">Celtis orientalis</name>
    <dbReference type="NCBI Taxonomy" id="63057"/>
    <lineage>
        <taxon>Eukaryota</taxon>
        <taxon>Viridiplantae</taxon>
        <taxon>Streptophyta</taxon>
        <taxon>Embryophyta</taxon>
        <taxon>Tracheophyta</taxon>
        <taxon>Spermatophyta</taxon>
        <taxon>Magnoliopsida</taxon>
        <taxon>eudicotyledons</taxon>
        <taxon>Gunneridae</taxon>
        <taxon>Pentapetalae</taxon>
        <taxon>rosids</taxon>
        <taxon>fabids</taxon>
        <taxon>Rosales</taxon>
        <taxon>Cannabaceae</taxon>
        <taxon>Trema</taxon>
    </lineage>
</organism>
<accession>A0A2P5EMF4</accession>